<feature type="domain" description="C2H2-type" evidence="13">
    <location>
        <begin position="630"/>
        <end position="657"/>
    </location>
</feature>
<dbReference type="SMART" id="SM00355">
    <property type="entry name" value="ZnF_C2H2"/>
    <property type="match status" value="12"/>
</dbReference>
<dbReference type="InterPro" id="IPR036236">
    <property type="entry name" value="Znf_C2H2_sf"/>
</dbReference>
<feature type="domain" description="C2H2-type" evidence="13">
    <location>
        <begin position="574"/>
        <end position="601"/>
    </location>
</feature>
<evidence type="ECO:0000256" key="7">
    <source>
        <dbReference type="ARBA" id="ARBA00023125"/>
    </source>
</evidence>
<dbReference type="SMART" id="SM00868">
    <property type="entry name" value="zf-AD"/>
    <property type="match status" value="2"/>
</dbReference>
<evidence type="ECO:0000256" key="9">
    <source>
        <dbReference type="ARBA" id="ARBA00023242"/>
    </source>
</evidence>
<feature type="domain" description="C2H2-type" evidence="13">
    <location>
        <begin position="341"/>
        <end position="368"/>
    </location>
</feature>
<proteinExistence type="predicted"/>
<keyword evidence="9" id="KW-0539">Nucleus</keyword>
<evidence type="ECO:0000256" key="4">
    <source>
        <dbReference type="ARBA" id="ARBA00022771"/>
    </source>
</evidence>
<evidence type="ECO:0000259" key="13">
    <source>
        <dbReference type="PROSITE" id="PS50157"/>
    </source>
</evidence>
<evidence type="ECO:0000313" key="16">
    <source>
        <dbReference type="Proteomes" id="UP001642520"/>
    </source>
</evidence>
<accession>A0ABP1N422</accession>
<dbReference type="InterPro" id="IPR012934">
    <property type="entry name" value="Znf_AD"/>
</dbReference>
<evidence type="ECO:0000256" key="12">
    <source>
        <dbReference type="SAM" id="MobiDB-lite"/>
    </source>
</evidence>
<feature type="region of interest" description="Disordered" evidence="12">
    <location>
        <begin position="258"/>
        <end position="281"/>
    </location>
</feature>
<dbReference type="Gene3D" id="3.30.160.60">
    <property type="entry name" value="Classic Zinc Finger"/>
    <property type="match status" value="9"/>
</dbReference>
<evidence type="ECO:0000256" key="10">
    <source>
        <dbReference type="PROSITE-ProRule" id="PRU00042"/>
    </source>
</evidence>
<gene>
    <name evidence="15" type="ORF">XYLVIOL_LOCUS1428</name>
</gene>
<organism evidence="15 16">
    <name type="scientific">Xylocopa violacea</name>
    <name type="common">Violet carpenter bee</name>
    <name type="synonym">Apis violacea</name>
    <dbReference type="NCBI Taxonomy" id="135666"/>
    <lineage>
        <taxon>Eukaryota</taxon>
        <taxon>Metazoa</taxon>
        <taxon>Ecdysozoa</taxon>
        <taxon>Arthropoda</taxon>
        <taxon>Hexapoda</taxon>
        <taxon>Insecta</taxon>
        <taxon>Pterygota</taxon>
        <taxon>Neoptera</taxon>
        <taxon>Endopterygota</taxon>
        <taxon>Hymenoptera</taxon>
        <taxon>Apocrita</taxon>
        <taxon>Aculeata</taxon>
        <taxon>Apoidea</taxon>
        <taxon>Anthophila</taxon>
        <taxon>Apidae</taxon>
        <taxon>Xylocopa</taxon>
        <taxon>Xylocopa</taxon>
    </lineage>
</organism>
<name>A0ABP1N422_XYLVO</name>
<evidence type="ECO:0000313" key="15">
    <source>
        <dbReference type="EMBL" id="CAL7935162.1"/>
    </source>
</evidence>
<dbReference type="SUPFAM" id="SSF57716">
    <property type="entry name" value="Glucocorticoid receptor-like (DNA-binding domain)"/>
    <property type="match status" value="1"/>
</dbReference>
<evidence type="ECO:0000259" key="14">
    <source>
        <dbReference type="PROSITE" id="PS51915"/>
    </source>
</evidence>
<feature type="compositionally biased region" description="Polar residues" evidence="12">
    <location>
        <begin position="181"/>
        <end position="199"/>
    </location>
</feature>
<reference evidence="15 16" key="1">
    <citation type="submission" date="2024-08" db="EMBL/GenBank/DDBJ databases">
        <authorList>
            <person name="Will J Nash"/>
            <person name="Angela Man"/>
            <person name="Seanna McTaggart"/>
            <person name="Kendall Baker"/>
            <person name="Tom Barker"/>
            <person name="Leah Catchpole"/>
            <person name="Alex Durrant"/>
            <person name="Karim Gharbi"/>
            <person name="Naomi Irish"/>
            <person name="Gemy Kaithakottil"/>
            <person name="Debby Ku"/>
            <person name="Aaliyah Providence"/>
            <person name="Felix Shaw"/>
            <person name="David Swarbreck"/>
            <person name="Chris Watkins"/>
            <person name="Ann M. McCartney"/>
            <person name="Giulio Formenti"/>
            <person name="Alice Mouton"/>
            <person name="Noel Vella"/>
            <person name="Bjorn M von Reumont"/>
            <person name="Adriana Vella"/>
            <person name="Wilfried Haerty"/>
        </authorList>
    </citation>
    <scope>NUCLEOTIDE SEQUENCE [LARGE SCALE GENOMIC DNA]</scope>
</reference>
<feature type="domain" description="C2H2-type" evidence="13">
    <location>
        <begin position="686"/>
        <end position="716"/>
    </location>
</feature>
<feature type="region of interest" description="Disordered" evidence="12">
    <location>
        <begin position="372"/>
        <end position="398"/>
    </location>
</feature>
<feature type="domain" description="C2H2-type" evidence="13">
    <location>
        <begin position="602"/>
        <end position="629"/>
    </location>
</feature>
<feature type="domain" description="C2H2-type" evidence="13">
    <location>
        <begin position="658"/>
        <end position="685"/>
    </location>
</feature>
<dbReference type="PROSITE" id="PS50157">
    <property type="entry name" value="ZINC_FINGER_C2H2_2"/>
    <property type="match status" value="12"/>
</dbReference>
<dbReference type="InterPro" id="IPR050752">
    <property type="entry name" value="C2H2-ZF_domain"/>
</dbReference>
<keyword evidence="5 11" id="KW-0862">Zinc</keyword>
<comment type="caution">
    <text evidence="15">The sequence shown here is derived from an EMBL/GenBank/DDBJ whole genome shotgun (WGS) entry which is preliminary data.</text>
</comment>
<keyword evidence="8" id="KW-0804">Transcription</keyword>
<dbReference type="PROSITE" id="PS00028">
    <property type="entry name" value="ZINC_FINGER_C2H2_1"/>
    <property type="match status" value="10"/>
</dbReference>
<keyword evidence="3" id="KW-0677">Repeat</keyword>
<feature type="domain" description="C2H2-type" evidence="13">
    <location>
        <begin position="415"/>
        <end position="442"/>
    </location>
</feature>
<feature type="domain" description="C2H2-type" evidence="13">
    <location>
        <begin position="542"/>
        <end position="569"/>
    </location>
</feature>
<keyword evidence="7" id="KW-0238">DNA-binding</keyword>
<dbReference type="Pfam" id="PF13912">
    <property type="entry name" value="zf-C2H2_6"/>
    <property type="match status" value="1"/>
</dbReference>
<keyword evidence="2 11" id="KW-0479">Metal-binding</keyword>
<evidence type="ECO:0000256" key="1">
    <source>
        <dbReference type="ARBA" id="ARBA00004123"/>
    </source>
</evidence>
<dbReference type="Proteomes" id="UP001642520">
    <property type="component" value="Unassembled WGS sequence"/>
</dbReference>
<evidence type="ECO:0000256" key="6">
    <source>
        <dbReference type="ARBA" id="ARBA00023015"/>
    </source>
</evidence>
<feature type="binding site" evidence="11">
    <location>
        <position position="15"/>
    </location>
    <ligand>
        <name>Zn(2+)</name>
        <dbReference type="ChEBI" id="CHEBI:29105"/>
    </ligand>
</feature>
<keyword evidence="16" id="KW-1185">Reference proteome</keyword>
<feature type="domain" description="ZAD" evidence="14">
    <location>
        <begin position="13"/>
        <end position="91"/>
    </location>
</feature>
<feature type="compositionally biased region" description="Polar residues" evidence="12">
    <location>
        <begin position="486"/>
        <end position="497"/>
    </location>
</feature>
<feature type="region of interest" description="Disordered" evidence="12">
    <location>
        <begin position="176"/>
        <end position="227"/>
    </location>
</feature>
<keyword evidence="4 10" id="KW-0863">Zinc-finger</keyword>
<evidence type="ECO:0000256" key="3">
    <source>
        <dbReference type="ARBA" id="ARBA00022737"/>
    </source>
</evidence>
<protein>
    <submittedName>
        <fullName evidence="15">Uncharacterized protein</fullName>
    </submittedName>
</protein>
<dbReference type="PROSITE" id="PS51915">
    <property type="entry name" value="ZAD"/>
    <property type="match status" value="1"/>
</dbReference>
<feature type="region of interest" description="Disordered" evidence="12">
    <location>
        <begin position="480"/>
        <end position="512"/>
    </location>
</feature>
<keyword evidence="6" id="KW-0805">Transcription regulation</keyword>
<feature type="domain" description="C2H2-type" evidence="13">
    <location>
        <begin position="314"/>
        <end position="341"/>
    </location>
</feature>
<evidence type="ECO:0000256" key="5">
    <source>
        <dbReference type="ARBA" id="ARBA00022833"/>
    </source>
</evidence>
<dbReference type="EMBL" id="CAXAJV020001282">
    <property type="protein sequence ID" value="CAL7935162.1"/>
    <property type="molecule type" value="Genomic_DNA"/>
</dbReference>
<evidence type="ECO:0000256" key="11">
    <source>
        <dbReference type="PROSITE-ProRule" id="PRU01263"/>
    </source>
</evidence>
<dbReference type="Pfam" id="PF07776">
    <property type="entry name" value="zf-AD"/>
    <property type="match status" value="1"/>
</dbReference>
<feature type="binding site" evidence="11">
    <location>
        <position position="67"/>
    </location>
    <ligand>
        <name>Zn(2+)</name>
        <dbReference type="ChEBI" id="CHEBI:29105"/>
    </ligand>
</feature>
<feature type="domain" description="C2H2-type" evidence="13">
    <location>
        <begin position="442"/>
        <end position="464"/>
    </location>
</feature>
<feature type="domain" description="C2H2-type" evidence="13">
    <location>
        <begin position="513"/>
        <end position="540"/>
    </location>
</feature>
<feature type="domain" description="C2H2-type" evidence="13">
    <location>
        <begin position="288"/>
        <end position="315"/>
    </location>
</feature>
<feature type="binding site" evidence="11">
    <location>
        <position position="18"/>
    </location>
    <ligand>
        <name>Zn(2+)</name>
        <dbReference type="ChEBI" id="CHEBI:29105"/>
    </ligand>
</feature>
<dbReference type="InterPro" id="IPR013087">
    <property type="entry name" value="Znf_C2H2_type"/>
</dbReference>
<dbReference type="PANTHER" id="PTHR24384">
    <property type="entry name" value="FINGER PUTATIVE TRANSCRIPTION FACTOR FAMILY-RELATED"/>
    <property type="match status" value="1"/>
</dbReference>
<dbReference type="SUPFAM" id="SSF57667">
    <property type="entry name" value="beta-beta-alpha zinc fingers"/>
    <property type="match status" value="7"/>
</dbReference>
<evidence type="ECO:0000256" key="8">
    <source>
        <dbReference type="ARBA" id="ARBA00023163"/>
    </source>
</evidence>
<evidence type="ECO:0000256" key="2">
    <source>
        <dbReference type="ARBA" id="ARBA00022723"/>
    </source>
</evidence>
<dbReference type="PANTHER" id="PTHR24384:SF189">
    <property type="entry name" value="C2H2-TYPE DOMAIN-CONTAINING PROTEIN-RELATED"/>
    <property type="match status" value="1"/>
</dbReference>
<feature type="binding site" evidence="11">
    <location>
        <position position="64"/>
    </location>
    <ligand>
        <name>Zn(2+)</name>
        <dbReference type="ChEBI" id="CHEBI:29105"/>
    </ligand>
</feature>
<dbReference type="Gene3D" id="3.40.1800.20">
    <property type="match status" value="1"/>
</dbReference>
<feature type="compositionally biased region" description="Basic and acidic residues" evidence="12">
    <location>
        <begin position="375"/>
        <end position="392"/>
    </location>
</feature>
<sequence>MTEYFDLPLNMDRICRICLTEGTNLSPIFCTDQEVNDFSSLPQKIQVCGSIEIHEQDGLPSLICDICIYKASVAHEFRQQCQHSDAKLRMYYNKPHKITIVDTYTQTESKIPKEHVDQQDYFVKEEMQVASNSQEYIHSNDSYCRDESSLSTGQIDMQNEKLFICSIGFDGSKEIEKDPCTSENSVNETSLTQESNNVIPGSIDLQNKPEDSQDINQNPEEDDKKQDVEYFDENILDDSVKEGEGILQKRTSTRKVKSVPNKTYSEDEIDDNYYDSSNDGQDSVESKFKCKVCSKCYNTQRGLKKHSLVHEKKHKCNICSKMFYKLENMENHKKIHAAKPLACQLCHACFSKPQSLVRHLKSHTEKVNNMIKQISTDEQKDNKEPKREMKLEDDTDDESGTVNEVYDFENAPELYKCEICSQYCSSLKNLKRHTLVHGDKKYSCTVCKKWFFRPDTLKKHAEKHGHGLLDNLVDDNKFFDSDDDSYPNTTQNTLQESENVKKEDSDEDGSGEYKCQHCDKIMATKKGLRRHVSMHKPKAEPVTCEICGKVCASQARLVLHQRTHKPKEKVPREYLCHICSKVYPSNSSLTYHMRTHTGIKPHVCKTCNSGFTTTTSLANHIRIHTGDKPFVCHVCSAAFAVSSAFRRHLTRHTGEANYLCKTCGKAFKRLSTLKEHTYTHSGEKPYVCKTCGAAYSHSGSLFAHQKRCRAQYGDTVVDEHHHTVAHHIHVNNMQSAVRSLAVIGQMF</sequence>
<dbReference type="Pfam" id="PF00096">
    <property type="entry name" value="zf-C2H2"/>
    <property type="match status" value="5"/>
</dbReference>
<comment type="subcellular location">
    <subcellularLocation>
        <location evidence="1">Nucleus</location>
    </subcellularLocation>
</comment>